<proteinExistence type="predicted"/>
<evidence type="ECO:0000256" key="1">
    <source>
        <dbReference type="SAM" id="MobiDB-lite"/>
    </source>
</evidence>
<reference evidence="2 3" key="1">
    <citation type="journal article" date="2020" name="Mol. Biol. Evol.">
        <title>Distinct Expression and Methylation Patterns for Genes with Different Fates following a Single Whole-Genome Duplication in Flowering Plants.</title>
        <authorList>
            <person name="Shi T."/>
            <person name="Rahmani R.S."/>
            <person name="Gugger P.F."/>
            <person name="Wang M."/>
            <person name="Li H."/>
            <person name="Zhang Y."/>
            <person name="Li Z."/>
            <person name="Wang Q."/>
            <person name="Van de Peer Y."/>
            <person name="Marchal K."/>
            <person name="Chen J."/>
        </authorList>
    </citation>
    <scope>NUCLEOTIDE SEQUENCE [LARGE SCALE GENOMIC DNA]</scope>
    <source>
        <tissue evidence="2">Leaf</tissue>
    </source>
</reference>
<accession>A0A822YFA7</accession>
<name>A0A822YFA7_NELNU</name>
<evidence type="ECO:0000313" key="3">
    <source>
        <dbReference type="Proteomes" id="UP000607653"/>
    </source>
</evidence>
<evidence type="ECO:0000313" key="2">
    <source>
        <dbReference type="EMBL" id="DAD29696.1"/>
    </source>
</evidence>
<dbReference type="InterPro" id="IPR040344">
    <property type="entry name" value="At3g17950-like"/>
</dbReference>
<organism evidence="2 3">
    <name type="scientific">Nelumbo nucifera</name>
    <name type="common">Sacred lotus</name>
    <dbReference type="NCBI Taxonomy" id="4432"/>
    <lineage>
        <taxon>Eukaryota</taxon>
        <taxon>Viridiplantae</taxon>
        <taxon>Streptophyta</taxon>
        <taxon>Embryophyta</taxon>
        <taxon>Tracheophyta</taxon>
        <taxon>Spermatophyta</taxon>
        <taxon>Magnoliopsida</taxon>
        <taxon>Proteales</taxon>
        <taxon>Nelumbonaceae</taxon>
        <taxon>Nelumbo</taxon>
    </lineage>
</organism>
<feature type="compositionally biased region" description="Polar residues" evidence="1">
    <location>
        <begin position="9"/>
        <end position="20"/>
    </location>
</feature>
<dbReference type="EMBL" id="DUZY01000002">
    <property type="protein sequence ID" value="DAD29696.1"/>
    <property type="molecule type" value="Genomic_DNA"/>
</dbReference>
<comment type="caution">
    <text evidence="2">The sequence shown here is derived from an EMBL/GenBank/DDBJ whole genome shotgun (WGS) entry which is preliminary data.</text>
</comment>
<protein>
    <submittedName>
        <fullName evidence="2">Uncharacterized protein</fullName>
    </submittedName>
</protein>
<sequence>MLDPGNDLAPSTPSISDSTGSFFHDRSTTLGILMGVSFWAGSFRVSSQRENNIVSVSSAVTGGASANTRGGGRWWRLCKDDSTRPSSLGDFLEVE</sequence>
<dbReference type="Proteomes" id="UP000607653">
    <property type="component" value="Unassembled WGS sequence"/>
</dbReference>
<dbReference type="PANTHER" id="PTHR33544">
    <property type="entry name" value="DUF4005 DOMAIN-CONTAINING PROTEIN-RELATED"/>
    <property type="match status" value="1"/>
</dbReference>
<dbReference type="PANTHER" id="PTHR33544:SF15">
    <property type="entry name" value="OS06G0256800 PROTEIN"/>
    <property type="match status" value="1"/>
</dbReference>
<gene>
    <name evidence="2" type="ORF">HUJ06_031164</name>
</gene>
<dbReference type="AlphaFoldDB" id="A0A822YFA7"/>
<keyword evidence="3" id="KW-1185">Reference proteome</keyword>
<feature type="region of interest" description="Disordered" evidence="1">
    <location>
        <begin position="1"/>
        <end position="20"/>
    </location>
</feature>